<dbReference type="Proteomes" id="UP000027195">
    <property type="component" value="Unassembled WGS sequence"/>
</dbReference>
<dbReference type="PANTHER" id="PTHR11743">
    <property type="entry name" value="VOLTAGE-DEPENDENT ANION-SELECTIVE CHANNEL"/>
    <property type="match status" value="1"/>
</dbReference>
<dbReference type="InParanoid" id="A0A067M2D7"/>
<dbReference type="FunFam" id="2.40.160.10:FF:000012">
    <property type="entry name" value="Voltage-dependent anion-selective channel"/>
    <property type="match status" value="1"/>
</dbReference>
<evidence type="ECO:0008006" key="13">
    <source>
        <dbReference type="Google" id="ProtNLM"/>
    </source>
</evidence>
<keyword evidence="10" id="KW-0472">Membrane</keyword>
<dbReference type="GO" id="GO:0046930">
    <property type="term" value="C:pore complex"/>
    <property type="evidence" value="ECO:0007669"/>
    <property type="project" value="UniProtKB-KW"/>
</dbReference>
<evidence type="ECO:0000256" key="5">
    <source>
        <dbReference type="ARBA" id="ARBA00022692"/>
    </source>
</evidence>
<dbReference type="Pfam" id="PF01459">
    <property type="entry name" value="Porin_3"/>
    <property type="match status" value="1"/>
</dbReference>
<dbReference type="Gene3D" id="2.40.160.10">
    <property type="entry name" value="Porin"/>
    <property type="match status" value="1"/>
</dbReference>
<dbReference type="STRING" id="930990.A0A067M2D7"/>
<evidence type="ECO:0000256" key="1">
    <source>
        <dbReference type="ARBA" id="ARBA00004294"/>
    </source>
</evidence>
<dbReference type="GO" id="GO:0015288">
    <property type="term" value="F:porin activity"/>
    <property type="evidence" value="ECO:0007669"/>
    <property type="project" value="UniProtKB-KW"/>
</dbReference>
<dbReference type="PRINTS" id="PR00185">
    <property type="entry name" value="EUKARYTPORIN"/>
</dbReference>
<sequence length="295" mass="31338">MSSIPQPVPPSWKDLGKSSNDLLGKDFPIFGTSLEVKTKTPNGVTFKVAGSRDAKSNAIAGDLEGKYVDPKNGLTFTQTWTTTNILRAQVELDNQVAQGLKLDLNTSLLPEKGTKAAVFNATYKQPAVHTRAALDFFKGPTFTADAVLGRDGFLLGGEASYDVTEGQIKRYAAALGYSAPDYAVTFHGLGNLSTYSAGYYHRVSRDVEAGARAVYDTKAATGGVSLEVGTKVYLDPTAFWKAKINSAGVLVLGYTQSLRPGVKSSFGLAIDTQKINDATAATAAHKIGAHFVFEG</sequence>
<keyword evidence="5" id="KW-0812">Transmembrane</keyword>
<dbReference type="InterPro" id="IPR027246">
    <property type="entry name" value="Porin_Euk/Tom40"/>
</dbReference>
<protein>
    <recommendedName>
        <fullName evidence="13">Voltage-dependent ion-selective channel</fullName>
    </recommendedName>
</protein>
<comment type="subcellular location">
    <subcellularLocation>
        <location evidence="1">Mitochondrion outer membrane</location>
    </subcellularLocation>
</comment>
<dbReference type="InterPro" id="IPR001925">
    <property type="entry name" value="Porin_Euk"/>
</dbReference>
<organism evidence="11 12">
    <name type="scientific">Botryobasidium botryosum (strain FD-172 SS1)</name>
    <dbReference type="NCBI Taxonomy" id="930990"/>
    <lineage>
        <taxon>Eukaryota</taxon>
        <taxon>Fungi</taxon>
        <taxon>Dikarya</taxon>
        <taxon>Basidiomycota</taxon>
        <taxon>Agaricomycotina</taxon>
        <taxon>Agaricomycetes</taxon>
        <taxon>Cantharellales</taxon>
        <taxon>Botryobasidiaceae</taxon>
        <taxon>Botryobasidium</taxon>
    </lineage>
</organism>
<evidence type="ECO:0000256" key="10">
    <source>
        <dbReference type="ARBA" id="ARBA00023136"/>
    </source>
</evidence>
<keyword evidence="3" id="KW-0813">Transport</keyword>
<comment type="similarity">
    <text evidence="2">Belongs to the eukaryotic mitochondrial porin family.</text>
</comment>
<evidence type="ECO:0000313" key="11">
    <source>
        <dbReference type="EMBL" id="KDQ09923.1"/>
    </source>
</evidence>
<dbReference type="OrthoDB" id="7827681at2759"/>
<evidence type="ECO:0000256" key="8">
    <source>
        <dbReference type="ARBA" id="ARBA00023114"/>
    </source>
</evidence>
<keyword evidence="9" id="KW-0496">Mitochondrion</keyword>
<dbReference type="InterPro" id="IPR023614">
    <property type="entry name" value="Porin_dom_sf"/>
</dbReference>
<keyword evidence="8" id="KW-0626">Porin</keyword>
<accession>A0A067M2D7</accession>
<dbReference type="FunCoup" id="A0A067M2D7">
    <property type="interactions" value="249"/>
</dbReference>
<evidence type="ECO:0000256" key="4">
    <source>
        <dbReference type="ARBA" id="ARBA00022452"/>
    </source>
</evidence>
<reference evidence="12" key="1">
    <citation type="journal article" date="2014" name="Proc. Natl. Acad. Sci. U.S.A.">
        <title>Extensive sampling of basidiomycete genomes demonstrates inadequacy of the white-rot/brown-rot paradigm for wood decay fungi.</title>
        <authorList>
            <person name="Riley R."/>
            <person name="Salamov A.A."/>
            <person name="Brown D.W."/>
            <person name="Nagy L.G."/>
            <person name="Floudas D."/>
            <person name="Held B.W."/>
            <person name="Levasseur A."/>
            <person name="Lombard V."/>
            <person name="Morin E."/>
            <person name="Otillar R."/>
            <person name="Lindquist E.A."/>
            <person name="Sun H."/>
            <person name="LaButti K.M."/>
            <person name="Schmutz J."/>
            <person name="Jabbour D."/>
            <person name="Luo H."/>
            <person name="Baker S.E."/>
            <person name="Pisabarro A.G."/>
            <person name="Walton J.D."/>
            <person name="Blanchette R.A."/>
            <person name="Henrissat B."/>
            <person name="Martin F."/>
            <person name="Cullen D."/>
            <person name="Hibbett D.S."/>
            <person name="Grigoriev I.V."/>
        </authorList>
    </citation>
    <scope>NUCLEOTIDE SEQUENCE [LARGE SCALE GENOMIC DNA]</scope>
    <source>
        <strain evidence="12">FD-172 SS1</strain>
    </source>
</reference>
<dbReference type="EMBL" id="KL198073">
    <property type="protein sequence ID" value="KDQ09923.1"/>
    <property type="molecule type" value="Genomic_DNA"/>
</dbReference>
<evidence type="ECO:0000256" key="3">
    <source>
        <dbReference type="ARBA" id="ARBA00022448"/>
    </source>
</evidence>
<dbReference type="HOGENOM" id="CLU_044399_1_0_1"/>
<dbReference type="CDD" id="cd07306">
    <property type="entry name" value="Porin3_VDAC"/>
    <property type="match status" value="1"/>
</dbReference>
<evidence type="ECO:0000256" key="6">
    <source>
        <dbReference type="ARBA" id="ARBA00022787"/>
    </source>
</evidence>
<keyword evidence="4" id="KW-1134">Transmembrane beta strand</keyword>
<gene>
    <name evidence="11" type="ORF">BOTBODRAFT_36736</name>
</gene>
<dbReference type="PANTHER" id="PTHR11743:SF70">
    <property type="entry name" value="GH26960P-RELATED"/>
    <property type="match status" value="1"/>
</dbReference>
<proteinExistence type="inferred from homology"/>
<keyword evidence="7" id="KW-0406">Ion transport</keyword>
<name>A0A067M2D7_BOTB1</name>
<evidence type="ECO:0000256" key="2">
    <source>
        <dbReference type="ARBA" id="ARBA00007780"/>
    </source>
</evidence>
<dbReference type="GO" id="GO:0005741">
    <property type="term" value="C:mitochondrial outer membrane"/>
    <property type="evidence" value="ECO:0007669"/>
    <property type="project" value="UniProtKB-SubCell"/>
</dbReference>
<evidence type="ECO:0000256" key="7">
    <source>
        <dbReference type="ARBA" id="ARBA00023065"/>
    </source>
</evidence>
<keyword evidence="12" id="KW-1185">Reference proteome</keyword>
<keyword evidence="6" id="KW-1000">Mitochondrion outer membrane</keyword>
<evidence type="ECO:0000313" key="12">
    <source>
        <dbReference type="Proteomes" id="UP000027195"/>
    </source>
</evidence>
<evidence type="ECO:0000256" key="9">
    <source>
        <dbReference type="ARBA" id="ARBA00023128"/>
    </source>
</evidence>
<dbReference type="AlphaFoldDB" id="A0A067M2D7"/>
<dbReference type="GO" id="GO:0008308">
    <property type="term" value="F:voltage-gated monoatomic anion channel activity"/>
    <property type="evidence" value="ECO:0007669"/>
    <property type="project" value="InterPro"/>
</dbReference>